<organism evidence="2 3">
    <name type="scientific">Microbotryum intermedium</name>
    <dbReference type="NCBI Taxonomy" id="269621"/>
    <lineage>
        <taxon>Eukaryota</taxon>
        <taxon>Fungi</taxon>
        <taxon>Dikarya</taxon>
        <taxon>Basidiomycota</taxon>
        <taxon>Pucciniomycotina</taxon>
        <taxon>Microbotryomycetes</taxon>
        <taxon>Microbotryales</taxon>
        <taxon>Microbotryaceae</taxon>
        <taxon>Microbotryum</taxon>
    </lineage>
</organism>
<name>A0A238FKQ5_9BASI</name>
<feature type="transmembrane region" description="Helical" evidence="1">
    <location>
        <begin position="51"/>
        <end position="75"/>
    </location>
</feature>
<feature type="transmembrane region" description="Helical" evidence="1">
    <location>
        <begin position="95"/>
        <end position="115"/>
    </location>
</feature>
<protein>
    <submittedName>
        <fullName evidence="2">BQ2448_4268 protein</fullName>
    </submittedName>
</protein>
<keyword evidence="1" id="KW-1133">Transmembrane helix</keyword>
<reference evidence="3" key="1">
    <citation type="submission" date="2016-09" db="EMBL/GenBank/DDBJ databases">
        <authorList>
            <person name="Jeantristanb JTB J.-T."/>
            <person name="Ricardo R."/>
        </authorList>
    </citation>
    <scope>NUCLEOTIDE SEQUENCE [LARGE SCALE GENOMIC DNA]</scope>
</reference>
<keyword evidence="1" id="KW-0472">Membrane</keyword>
<evidence type="ECO:0000313" key="3">
    <source>
        <dbReference type="Proteomes" id="UP000198372"/>
    </source>
</evidence>
<dbReference type="PANTHER" id="PTHR38848:SF3">
    <property type="entry name" value="G-PROTEIN COUPLED RECEPTORS FAMILY 3 PROFILE DOMAIN-CONTAINING PROTEIN"/>
    <property type="match status" value="1"/>
</dbReference>
<feature type="transmembrane region" description="Helical" evidence="1">
    <location>
        <begin position="136"/>
        <end position="157"/>
    </location>
</feature>
<dbReference type="EMBL" id="FMSP01000009">
    <property type="protein sequence ID" value="SCV72731.1"/>
    <property type="molecule type" value="Genomic_DNA"/>
</dbReference>
<proteinExistence type="predicted"/>
<keyword evidence="3" id="KW-1185">Reference proteome</keyword>
<dbReference type="PANTHER" id="PTHR38848">
    <property type="entry name" value="G-PROTEIN COUPLED RECEPTORS FAMILY 3 PROFILE DOMAIN-CONTAINING PROTEIN"/>
    <property type="match status" value="1"/>
</dbReference>
<dbReference type="AlphaFoldDB" id="A0A238FKQ5"/>
<accession>A0A238FKQ5</accession>
<dbReference type="Proteomes" id="UP000198372">
    <property type="component" value="Unassembled WGS sequence"/>
</dbReference>
<evidence type="ECO:0000256" key="1">
    <source>
        <dbReference type="SAM" id="Phobius"/>
    </source>
</evidence>
<evidence type="ECO:0000313" key="2">
    <source>
        <dbReference type="EMBL" id="SCV72731.1"/>
    </source>
</evidence>
<sequence>MDPRAPLSLVWPVDQPEVPPIVAFGYFSLVSLLAGFLALRGRSLWRKFNFVQSLVFLILLDAYIFVYFMGILVLGIGTSAFKLGSGTSHAACEVAMWWCILVYSSGKLLITLFLMERVHLVHSITYEGLKSRWKSRWYLAGCGFFVLWQVEGVLLILGRNHEIRQSDGACRIGFKLYSSAPGLALDVLTNIFLTAAFIIPVYRSKFSRARRLAGNSCIAAVAALATSVTNISIIVALHGHELAWVCLGSCSLDGKNRPLFAACERKFPG</sequence>
<feature type="transmembrane region" description="Helical" evidence="1">
    <location>
        <begin position="183"/>
        <end position="202"/>
    </location>
</feature>
<gene>
    <name evidence="2" type="ORF">BQ2448_4268</name>
</gene>
<feature type="transmembrane region" description="Helical" evidence="1">
    <location>
        <begin position="20"/>
        <end position="39"/>
    </location>
</feature>
<keyword evidence="1" id="KW-0812">Transmembrane</keyword>
<dbReference type="OrthoDB" id="3210850at2759"/>